<keyword evidence="3" id="KW-0460">Magnesium</keyword>
<dbReference type="InterPro" id="IPR036412">
    <property type="entry name" value="HAD-like_sf"/>
</dbReference>
<dbReference type="CDD" id="cd01427">
    <property type="entry name" value="HAD_like"/>
    <property type="match status" value="1"/>
</dbReference>
<sequence length="281" mass="31879">MDWMEDIEVVLFDLDGTLYQDKTFYKRYLELLFGQGEHGGRLNEFLADMDALLEGRHTSGIGDWYHPGSDTWTRGTDPASVYRDWLGEEKVVSPHSQPVEIASIYAGDAWSLCGIFAAKYGVKAEQRQQAFQQVRKEMLQGASSFERHHGLYEAIGNLNRLRKRILLTNSPEPSGREFITALACMELFDDIVYGAEKPVGMEHYMSALLANEGLRPEQILSIGDHAWNDLYPVRKLGGRTVWVSPYPSSEPQQWDVRLSTLDELAALLVDLQNTKPIKRVV</sequence>
<dbReference type="GO" id="GO:0016787">
    <property type="term" value="F:hydrolase activity"/>
    <property type="evidence" value="ECO:0007669"/>
    <property type="project" value="UniProtKB-KW"/>
</dbReference>
<dbReference type="InterPro" id="IPR023214">
    <property type="entry name" value="HAD_sf"/>
</dbReference>
<protein>
    <submittedName>
        <fullName evidence="4">HAD family hydrolase</fullName>
    </submittedName>
</protein>
<keyword evidence="1" id="KW-0479">Metal-binding</keyword>
<dbReference type="Gene3D" id="3.40.50.1000">
    <property type="entry name" value="HAD superfamily/HAD-like"/>
    <property type="match status" value="1"/>
</dbReference>
<evidence type="ECO:0000313" key="5">
    <source>
        <dbReference type="Proteomes" id="UP001165962"/>
    </source>
</evidence>
<keyword evidence="5" id="KW-1185">Reference proteome</keyword>
<dbReference type="Proteomes" id="UP001165962">
    <property type="component" value="Unassembled WGS sequence"/>
</dbReference>
<evidence type="ECO:0000256" key="3">
    <source>
        <dbReference type="ARBA" id="ARBA00022842"/>
    </source>
</evidence>
<evidence type="ECO:0000313" key="4">
    <source>
        <dbReference type="EMBL" id="NHN29025.1"/>
    </source>
</evidence>
<dbReference type="RefSeq" id="WP_166146456.1">
    <property type="nucleotide sequence ID" value="NZ_JAAOIW010000001.1"/>
</dbReference>
<dbReference type="SUPFAM" id="SSF56784">
    <property type="entry name" value="HAD-like"/>
    <property type="match status" value="1"/>
</dbReference>
<evidence type="ECO:0000256" key="2">
    <source>
        <dbReference type="ARBA" id="ARBA00022801"/>
    </source>
</evidence>
<dbReference type="InterPro" id="IPR051400">
    <property type="entry name" value="HAD-like_hydrolase"/>
</dbReference>
<reference evidence="4" key="1">
    <citation type="submission" date="2020-03" db="EMBL/GenBank/DDBJ databases">
        <title>Draft sequencing of Paenibacilllus sp. S3N08.</title>
        <authorList>
            <person name="Kim D.-U."/>
        </authorList>
    </citation>
    <scope>NUCLEOTIDE SEQUENCE</scope>
    <source>
        <strain evidence="4">S3N08</strain>
    </source>
</reference>
<dbReference type="PANTHER" id="PTHR46470">
    <property type="entry name" value="N-ACYLNEURAMINATE-9-PHOSPHATASE"/>
    <property type="match status" value="1"/>
</dbReference>
<evidence type="ECO:0000256" key="1">
    <source>
        <dbReference type="ARBA" id="ARBA00022723"/>
    </source>
</evidence>
<dbReference type="PANTHER" id="PTHR46470:SF2">
    <property type="entry name" value="GLYCERALDEHYDE 3-PHOSPHATE PHOSPHATASE"/>
    <property type="match status" value="1"/>
</dbReference>
<dbReference type="EMBL" id="JAAOIW010000001">
    <property type="protein sequence ID" value="NHN29025.1"/>
    <property type="molecule type" value="Genomic_DNA"/>
</dbReference>
<name>A0ABX0J5D6_9BACL</name>
<accession>A0ABX0J5D6</accession>
<comment type="caution">
    <text evidence="4">The sequence shown here is derived from an EMBL/GenBank/DDBJ whole genome shotgun (WGS) entry which is preliminary data.</text>
</comment>
<proteinExistence type="predicted"/>
<keyword evidence="2 4" id="KW-0378">Hydrolase</keyword>
<organism evidence="4 5">
    <name type="scientific">Paenibacillus agricola</name>
    <dbReference type="NCBI Taxonomy" id="2716264"/>
    <lineage>
        <taxon>Bacteria</taxon>
        <taxon>Bacillati</taxon>
        <taxon>Bacillota</taxon>
        <taxon>Bacilli</taxon>
        <taxon>Bacillales</taxon>
        <taxon>Paenibacillaceae</taxon>
        <taxon>Paenibacillus</taxon>
    </lineage>
</organism>
<gene>
    <name evidence="4" type="ORF">G9U52_04160</name>
</gene>
<dbReference type="Pfam" id="PF00702">
    <property type="entry name" value="Hydrolase"/>
    <property type="match status" value="1"/>
</dbReference>